<dbReference type="STRING" id="322505.SAMN04487836_11238"/>
<dbReference type="InterPro" id="IPR051044">
    <property type="entry name" value="MAG_DAG_Lipase"/>
</dbReference>
<dbReference type="InterPro" id="IPR022742">
    <property type="entry name" value="Hydrolase_4"/>
</dbReference>
<accession>A0A1H6X938</accession>
<dbReference type="eggNOG" id="COG2267">
    <property type="taxonomic scope" value="Bacteria"/>
</dbReference>
<dbReference type="PANTHER" id="PTHR11614">
    <property type="entry name" value="PHOSPHOLIPASE-RELATED"/>
    <property type="match status" value="1"/>
</dbReference>
<evidence type="ECO:0000313" key="3">
    <source>
        <dbReference type="Proteomes" id="UP000183028"/>
    </source>
</evidence>
<organism evidence="2 3">
    <name type="scientific">Sharpea azabuensis</name>
    <dbReference type="NCBI Taxonomy" id="322505"/>
    <lineage>
        <taxon>Bacteria</taxon>
        <taxon>Bacillati</taxon>
        <taxon>Bacillota</taxon>
        <taxon>Erysipelotrichia</taxon>
        <taxon>Erysipelotrichales</taxon>
        <taxon>Coprobacillaceae</taxon>
        <taxon>Sharpea</taxon>
    </lineage>
</organism>
<keyword evidence="3" id="KW-1185">Reference proteome</keyword>
<protein>
    <submittedName>
        <fullName evidence="2">Lysophospholipase</fullName>
    </submittedName>
</protein>
<dbReference type="SUPFAM" id="SSF53474">
    <property type="entry name" value="alpha/beta-Hydrolases"/>
    <property type="match status" value="1"/>
</dbReference>
<feature type="domain" description="Serine aminopeptidase S33" evidence="1">
    <location>
        <begin position="67"/>
        <end position="315"/>
    </location>
</feature>
<name>A0A1H6X938_9FIRM</name>
<dbReference type="Pfam" id="PF12146">
    <property type="entry name" value="Hydrolase_4"/>
    <property type="match status" value="1"/>
</dbReference>
<dbReference type="Gene3D" id="3.40.50.1820">
    <property type="entry name" value="alpha/beta hydrolase"/>
    <property type="match status" value="1"/>
</dbReference>
<dbReference type="RefSeq" id="WP_083381668.1">
    <property type="nucleotide sequence ID" value="NZ_FNYK01000075.1"/>
</dbReference>
<evidence type="ECO:0000313" key="2">
    <source>
        <dbReference type="EMBL" id="SEJ21085.1"/>
    </source>
</evidence>
<proteinExistence type="predicted"/>
<gene>
    <name evidence="2" type="ORF">SAMN04487834_10755</name>
</gene>
<dbReference type="OrthoDB" id="252464at2"/>
<dbReference type="AlphaFoldDB" id="A0A1H6X938"/>
<reference evidence="3" key="1">
    <citation type="submission" date="2016-10" db="EMBL/GenBank/DDBJ databases">
        <authorList>
            <person name="Varghese N."/>
        </authorList>
    </citation>
    <scope>NUCLEOTIDE SEQUENCE [LARGE SCALE GENOMIC DNA]</scope>
    <source>
        <strain evidence="3">DSM 20406</strain>
    </source>
</reference>
<evidence type="ECO:0000259" key="1">
    <source>
        <dbReference type="Pfam" id="PF12146"/>
    </source>
</evidence>
<sequence>MKKLDGMTIEEGALPEGVYLLNDEEFPQYMATTCKHWLIENIHSGFLLNKEGMKLRYYYGLQDHLAKSMVIMHGFCGFFGKYHEIAMYFYQAGYNVFFLEQRGHGESEREIINNELVYIKSFDDYVMDLKTFMDEVVIPLGQTESCDIFAHSMGGAVTTLFLEHYPHYFHKAILSAPMIKMKTGLPRIAILSIEAYAKLLHKEKKKAVAQSGFSFIPAFDQSSCMSEVRYYYQYKQRQKHESYRTNASTYGWAMAALSASKEIIKNASAIAIPVLLFQAGKDTMVENYAQDMLAYKNKHIELVRFDESRHEIFNATDDIRLKYYNWIFKFLKE</sequence>
<dbReference type="EMBL" id="FNYK01000075">
    <property type="protein sequence ID" value="SEJ21085.1"/>
    <property type="molecule type" value="Genomic_DNA"/>
</dbReference>
<dbReference type="Proteomes" id="UP000183028">
    <property type="component" value="Unassembled WGS sequence"/>
</dbReference>
<dbReference type="InterPro" id="IPR029058">
    <property type="entry name" value="AB_hydrolase_fold"/>
</dbReference>